<dbReference type="AlphaFoldDB" id="Q6DVL0"/>
<dbReference type="CTD" id="4539"/>
<reference evidence="12" key="1">
    <citation type="journal article" date="2005" name="Proc. R. Soc. B">
        <title>Mitochondrial genomes suggest that hexapods and crustaceans are mutually paraphyletic.</title>
        <authorList>
            <person name="Cook C.E."/>
            <person name="Yue Q."/>
            <person name="Akam M."/>
        </authorList>
    </citation>
    <scope>NUCLEOTIDE SEQUENCE</scope>
</reference>
<dbReference type="RefSeq" id="YP_054540.1">
    <property type="nucleotide sequence ID" value="NC_006080.1"/>
</dbReference>
<comment type="similarity">
    <text evidence="2">Belongs to the complex I subunit 4L family.</text>
</comment>
<dbReference type="InterPro" id="IPR039428">
    <property type="entry name" value="NUOK/Mnh_C1-like"/>
</dbReference>
<dbReference type="GO" id="GO:0016020">
    <property type="term" value="C:membrane"/>
    <property type="evidence" value="ECO:0007669"/>
    <property type="project" value="UniProtKB-SubCell"/>
</dbReference>
<keyword evidence="12" id="KW-0496">Mitochondrion</keyword>
<protein>
    <recommendedName>
        <fullName evidence="3">NADH-ubiquinone oxidoreductase chain 4L</fullName>
    </recommendedName>
    <alternativeName>
        <fullName evidence="9">NADH dehydrogenase subunit 4L</fullName>
    </alternativeName>
</protein>
<keyword evidence="4 11" id="KW-0812">Transmembrane</keyword>
<feature type="transmembrane region" description="Helical" evidence="11">
    <location>
        <begin position="57"/>
        <end position="81"/>
    </location>
</feature>
<comment type="catalytic activity">
    <reaction evidence="10">
        <text>a ubiquinone + NADH + 5 H(+)(in) = a ubiquinol + NAD(+) + 4 H(+)(out)</text>
        <dbReference type="Rhea" id="RHEA:29091"/>
        <dbReference type="Rhea" id="RHEA-COMP:9565"/>
        <dbReference type="Rhea" id="RHEA-COMP:9566"/>
        <dbReference type="ChEBI" id="CHEBI:15378"/>
        <dbReference type="ChEBI" id="CHEBI:16389"/>
        <dbReference type="ChEBI" id="CHEBI:17976"/>
        <dbReference type="ChEBI" id="CHEBI:57540"/>
        <dbReference type="ChEBI" id="CHEBI:57945"/>
        <dbReference type="EC" id="7.1.1.2"/>
    </reaction>
</comment>
<evidence type="ECO:0000256" key="3">
    <source>
        <dbReference type="ARBA" id="ARBA00016612"/>
    </source>
</evidence>
<evidence type="ECO:0000256" key="4">
    <source>
        <dbReference type="ARBA" id="ARBA00022692"/>
    </source>
</evidence>
<keyword evidence="5" id="KW-1278">Translocase</keyword>
<keyword evidence="8 11" id="KW-0472">Membrane</keyword>
<accession>Q6DVL0</accession>
<gene>
    <name evidence="12" type="primary">ND4L</name>
</gene>
<evidence type="ECO:0000256" key="2">
    <source>
        <dbReference type="ARBA" id="ARBA00010519"/>
    </source>
</evidence>
<evidence type="ECO:0000256" key="10">
    <source>
        <dbReference type="ARBA" id="ARBA00049551"/>
    </source>
</evidence>
<sequence length="97" mass="10985">MKMLFILFSCFLVILGMACFVIQRKHLLMVLLSLEFIVLMSFLLLSYSLGSLYVENYFCLLFLTFSVCEGSLGLSILVSIVRTHGGDYLNSLVVLRC</sequence>
<evidence type="ECO:0000256" key="5">
    <source>
        <dbReference type="ARBA" id="ARBA00022967"/>
    </source>
</evidence>
<evidence type="ECO:0000256" key="6">
    <source>
        <dbReference type="ARBA" id="ARBA00022989"/>
    </source>
</evidence>
<keyword evidence="7" id="KW-0520">NAD</keyword>
<evidence type="ECO:0000256" key="8">
    <source>
        <dbReference type="ARBA" id="ARBA00023136"/>
    </source>
</evidence>
<evidence type="ECO:0000256" key="1">
    <source>
        <dbReference type="ARBA" id="ARBA00004141"/>
    </source>
</evidence>
<dbReference type="GeneID" id="2914163"/>
<keyword evidence="6 11" id="KW-1133">Transmembrane helix</keyword>
<dbReference type="PROSITE" id="PS51257">
    <property type="entry name" value="PROKAR_LIPOPROTEIN"/>
    <property type="match status" value="1"/>
</dbReference>
<evidence type="ECO:0000256" key="11">
    <source>
        <dbReference type="SAM" id="Phobius"/>
    </source>
</evidence>
<dbReference type="Pfam" id="PF00420">
    <property type="entry name" value="Oxidored_q2"/>
    <property type="match status" value="1"/>
</dbReference>
<comment type="subcellular location">
    <subcellularLocation>
        <location evidence="1">Membrane</location>
        <topology evidence="1">Multi-pass membrane protein</topology>
    </subcellularLocation>
</comment>
<dbReference type="EMBL" id="AY639935">
    <property type="protein sequence ID" value="AAT69289.1"/>
    <property type="molecule type" value="Genomic_DNA"/>
</dbReference>
<geneLocation type="mitochondrion" evidence="12"/>
<feature type="transmembrane region" description="Helical" evidence="11">
    <location>
        <begin position="28"/>
        <end position="45"/>
    </location>
</feature>
<dbReference type="Gene3D" id="1.10.287.3510">
    <property type="match status" value="1"/>
</dbReference>
<evidence type="ECO:0000256" key="9">
    <source>
        <dbReference type="ARBA" id="ARBA00031586"/>
    </source>
</evidence>
<proteinExistence type="inferred from homology"/>
<organism evidence="12">
    <name type="scientific">Thermobia domestica</name>
    <name type="common">Firebrat</name>
    <name type="synonym">Lepisma domestica</name>
    <dbReference type="NCBI Taxonomy" id="89055"/>
    <lineage>
        <taxon>Eukaryota</taxon>
        <taxon>Metazoa</taxon>
        <taxon>Ecdysozoa</taxon>
        <taxon>Arthropoda</taxon>
        <taxon>Hexapoda</taxon>
        <taxon>Insecta</taxon>
        <taxon>Zygentoma</taxon>
        <taxon>Lepismatidae</taxon>
        <taxon>Thermobia</taxon>
    </lineage>
</organism>
<dbReference type="GO" id="GO:0008137">
    <property type="term" value="F:NADH dehydrogenase (ubiquinone) activity"/>
    <property type="evidence" value="ECO:0007669"/>
    <property type="project" value="UniProtKB-EC"/>
</dbReference>
<evidence type="ECO:0000313" key="12">
    <source>
        <dbReference type="EMBL" id="AAT69289.1"/>
    </source>
</evidence>
<name>Q6DVL0_THEDO</name>
<evidence type="ECO:0000256" key="7">
    <source>
        <dbReference type="ARBA" id="ARBA00023027"/>
    </source>
</evidence>